<name>A0ABW4QB72_9MICC</name>
<dbReference type="EMBL" id="JBHUGA010000061">
    <property type="protein sequence ID" value="MFD1847953.1"/>
    <property type="molecule type" value="Genomic_DNA"/>
</dbReference>
<keyword evidence="3" id="KW-1185">Reference proteome</keyword>
<accession>A0ABW4QB72</accession>
<evidence type="ECO:0008006" key="4">
    <source>
        <dbReference type="Google" id="ProtNLM"/>
    </source>
</evidence>
<gene>
    <name evidence="2" type="ORF">ACFSFX_15285</name>
</gene>
<dbReference type="Gene3D" id="3.20.20.210">
    <property type="match status" value="1"/>
</dbReference>
<dbReference type="InterPro" id="IPR038071">
    <property type="entry name" value="UROD/MetE-like_sf"/>
</dbReference>
<sequence length="341" mass="35238">MDPSSSQVTATALGEWPGTDPLEATRVVRGELGDPHLPHLVSLPDRGVGSDAVGRTAAILVEMPVDVQPHGWRLVDRPGKDHRRAVSALSTDLNVLGDVIGAESEPGPAVKIHLRGPLSLAANLHLHSGERALLDVGARREIRDSLAAGAAALIGRVRSVAPGALIQVQLDEPEIASVLAGGVPTASGYRTLRAVPDQEAADAWDTVAEAVRESGAGTVAVSFPAESAPLDVLATSRITAVALPLAGLSMAQWESLAGQLEAGGELWAGIIPDPRAVPTVSALAGAVLSPWRMLGLPLNRLAQLRLTPDTGLAGVSPTAAANILRRLTQTADALNQEMAND</sequence>
<feature type="region of interest" description="Disordered" evidence="1">
    <location>
        <begin position="1"/>
        <end position="20"/>
    </location>
</feature>
<reference evidence="3" key="1">
    <citation type="journal article" date="2019" name="Int. J. Syst. Evol. Microbiol.">
        <title>The Global Catalogue of Microorganisms (GCM) 10K type strain sequencing project: providing services to taxonomists for standard genome sequencing and annotation.</title>
        <authorList>
            <consortium name="The Broad Institute Genomics Platform"/>
            <consortium name="The Broad Institute Genome Sequencing Center for Infectious Disease"/>
            <person name="Wu L."/>
            <person name="Ma J."/>
        </authorList>
    </citation>
    <scope>NUCLEOTIDE SEQUENCE [LARGE SCALE GENOMIC DNA]</scope>
    <source>
        <strain evidence="3">JCM 11496</strain>
    </source>
</reference>
<feature type="compositionally biased region" description="Polar residues" evidence="1">
    <location>
        <begin position="1"/>
        <end position="10"/>
    </location>
</feature>
<evidence type="ECO:0000256" key="1">
    <source>
        <dbReference type="SAM" id="MobiDB-lite"/>
    </source>
</evidence>
<organism evidence="2 3">
    <name type="scientific">Arthrobacter flavus</name>
    <dbReference type="NCBI Taxonomy" id="95172"/>
    <lineage>
        <taxon>Bacteria</taxon>
        <taxon>Bacillati</taxon>
        <taxon>Actinomycetota</taxon>
        <taxon>Actinomycetes</taxon>
        <taxon>Micrococcales</taxon>
        <taxon>Micrococcaceae</taxon>
        <taxon>Arthrobacter</taxon>
    </lineage>
</organism>
<evidence type="ECO:0000313" key="3">
    <source>
        <dbReference type="Proteomes" id="UP001597307"/>
    </source>
</evidence>
<dbReference type="RefSeq" id="WP_343881258.1">
    <property type="nucleotide sequence ID" value="NZ_BAAAIJ010000056.1"/>
</dbReference>
<comment type="caution">
    <text evidence="2">The sequence shown here is derived from an EMBL/GenBank/DDBJ whole genome shotgun (WGS) entry which is preliminary data.</text>
</comment>
<dbReference type="Proteomes" id="UP001597307">
    <property type="component" value="Unassembled WGS sequence"/>
</dbReference>
<dbReference type="SUPFAM" id="SSF51726">
    <property type="entry name" value="UROD/MetE-like"/>
    <property type="match status" value="1"/>
</dbReference>
<protein>
    <recommendedName>
        <fullName evidence="4">Cobalamin-independent synthase, Catalytic domain</fullName>
    </recommendedName>
</protein>
<proteinExistence type="predicted"/>
<evidence type="ECO:0000313" key="2">
    <source>
        <dbReference type="EMBL" id="MFD1847953.1"/>
    </source>
</evidence>